<dbReference type="EMBL" id="VMRJ01000004">
    <property type="protein sequence ID" value="TVT39438.1"/>
    <property type="molecule type" value="Genomic_DNA"/>
</dbReference>
<sequence length="458" mass="49745">MNPTLHSSPPGTDTSVVGKYRWTICSLVFFATTINYLDRAVISLLKPYLETAFHWNAGDYANIEIAFKLAYAVGMVGVGRIIDKLGTKLGYAISTALWSLAAMGHALVSSTFGFGVARAFLGVTEAGNFPAAIKTTAEWFPQRERALATGIFNSGANVGAIVAPLTVPLIAETIGWKWAFLITGALGFVWLVLWYAVYETPANSKRLSKAEFDYINADIPAGLPAESAVVEEKPKTSWATLLGFRQTWAFVIGKFLTDPIWWFYLFWLPDFLGKQYHLKGTAIALPVAAVYVLSSIGSVGGGYLPLGFIKRGMPAFQARKTAMLLIAFCVFPIVFAQYLGELNMWLAVLVIGIAAAAHQAWSANIFTTVSDMFPKRAVGSVTGIGGMAGGLGGIALSALVQKRMFVYYEALGQLNKAYFIMFLICGGIYLLAWVIMFTLVPRMEPIKLDADDILPTAS</sequence>
<evidence type="ECO:0000313" key="7">
    <source>
        <dbReference type="EMBL" id="TVT39438.1"/>
    </source>
</evidence>
<evidence type="ECO:0000259" key="6">
    <source>
        <dbReference type="PROSITE" id="PS50850"/>
    </source>
</evidence>
<gene>
    <name evidence="7" type="ORF">FNT36_17470</name>
</gene>
<evidence type="ECO:0000256" key="1">
    <source>
        <dbReference type="ARBA" id="ARBA00004141"/>
    </source>
</evidence>
<dbReference type="InterPro" id="IPR036259">
    <property type="entry name" value="MFS_trans_sf"/>
</dbReference>
<feature type="transmembrane region" description="Helical" evidence="5">
    <location>
        <begin position="89"/>
        <end position="108"/>
    </location>
</feature>
<keyword evidence="2 5" id="KW-0812">Transmembrane</keyword>
<evidence type="ECO:0000256" key="3">
    <source>
        <dbReference type="ARBA" id="ARBA00022989"/>
    </source>
</evidence>
<dbReference type="RefSeq" id="WP_144850298.1">
    <property type="nucleotide sequence ID" value="NZ_VMRJ01000004.1"/>
</dbReference>
<dbReference type="Proteomes" id="UP000317624">
    <property type="component" value="Unassembled WGS sequence"/>
</dbReference>
<feature type="transmembrane region" description="Helical" evidence="5">
    <location>
        <begin position="248"/>
        <end position="268"/>
    </location>
</feature>
<feature type="transmembrane region" description="Helical" evidence="5">
    <location>
        <begin position="20"/>
        <end position="37"/>
    </location>
</feature>
<comment type="caution">
    <text evidence="7">The sequence shown here is derived from an EMBL/GenBank/DDBJ whole genome shotgun (WGS) entry which is preliminary data.</text>
</comment>
<dbReference type="Gene3D" id="1.20.1250.20">
    <property type="entry name" value="MFS general substrate transporter like domains"/>
    <property type="match status" value="2"/>
</dbReference>
<dbReference type="SUPFAM" id="SSF103473">
    <property type="entry name" value="MFS general substrate transporter"/>
    <property type="match status" value="1"/>
</dbReference>
<dbReference type="InterPro" id="IPR050382">
    <property type="entry name" value="MFS_Na/Anion_cotransporter"/>
</dbReference>
<feature type="transmembrane region" description="Helical" evidence="5">
    <location>
        <begin position="419"/>
        <end position="440"/>
    </location>
</feature>
<accession>A0A558BSD6</accession>
<feature type="transmembrane region" description="Helical" evidence="5">
    <location>
        <begin position="345"/>
        <end position="366"/>
    </location>
</feature>
<protein>
    <submittedName>
        <fullName evidence="7">MFS transporter</fullName>
    </submittedName>
</protein>
<comment type="subcellular location">
    <subcellularLocation>
        <location evidence="1">Membrane</location>
        <topology evidence="1">Multi-pass membrane protein</topology>
    </subcellularLocation>
</comment>
<dbReference type="AlphaFoldDB" id="A0A558BSD6"/>
<proteinExistence type="predicted"/>
<dbReference type="PROSITE" id="PS50850">
    <property type="entry name" value="MFS"/>
    <property type="match status" value="1"/>
</dbReference>
<name>A0A558BSD6_9BACT</name>
<keyword evidence="3 5" id="KW-1133">Transmembrane helix</keyword>
<dbReference type="InterPro" id="IPR020846">
    <property type="entry name" value="MFS_dom"/>
</dbReference>
<evidence type="ECO:0000256" key="4">
    <source>
        <dbReference type="ARBA" id="ARBA00023136"/>
    </source>
</evidence>
<feature type="transmembrane region" description="Helical" evidence="5">
    <location>
        <begin position="288"/>
        <end position="309"/>
    </location>
</feature>
<dbReference type="GO" id="GO:0016020">
    <property type="term" value="C:membrane"/>
    <property type="evidence" value="ECO:0007669"/>
    <property type="project" value="UniProtKB-SubCell"/>
</dbReference>
<dbReference type="OrthoDB" id="8596007at2"/>
<feature type="transmembrane region" description="Helical" evidence="5">
    <location>
        <begin position="321"/>
        <end position="339"/>
    </location>
</feature>
<dbReference type="Pfam" id="PF07690">
    <property type="entry name" value="MFS_1"/>
    <property type="match status" value="1"/>
</dbReference>
<dbReference type="InterPro" id="IPR011701">
    <property type="entry name" value="MFS"/>
</dbReference>
<keyword evidence="8" id="KW-1185">Reference proteome</keyword>
<organism evidence="7 8">
    <name type="scientific">Hymenobacter setariae</name>
    <dbReference type="NCBI Taxonomy" id="2594794"/>
    <lineage>
        <taxon>Bacteria</taxon>
        <taxon>Pseudomonadati</taxon>
        <taxon>Bacteroidota</taxon>
        <taxon>Cytophagia</taxon>
        <taxon>Cytophagales</taxon>
        <taxon>Hymenobacteraceae</taxon>
        <taxon>Hymenobacter</taxon>
    </lineage>
</organism>
<feature type="transmembrane region" description="Helical" evidence="5">
    <location>
        <begin position="378"/>
        <end position="399"/>
    </location>
</feature>
<dbReference type="PANTHER" id="PTHR11662">
    <property type="entry name" value="SOLUTE CARRIER FAMILY 17"/>
    <property type="match status" value="1"/>
</dbReference>
<evidence type="ECO:0000313" key="8">
    <source>
        <dbReference type="Proteomes" id="UP000317624"/>
    </source>
</evidence>
<feature type="transmembrane region" description="Helical" evidence="5">
    <location>
        <begin position="178"/>
        <end position="198"/>
    </location>
</feature>
<evidence type="ECO:0000256" key="2">
    <source>
        <dbReference type="ARBA" id="ARBA00022692"/>
    </source>
</evidence>
<keyword evidence="4 5" id="KW-0472">Membrane</keyword>
<reference evidence="7 8" key="1">
    <citation type="submission" date="2019-07" db="EMBL/GenBank/DDBJ databases">
        <title>Hymenobacter sp. straun FUR1 Genome sequencing and assembly.</title>
        <authorList>
            <person name="Chhetri G."/>
        </authorList>
    </citation>
    <scope>NUCLEOTIDE SEQUENCE [LARGE SCALE GENOMIC DNA]</scope>
    <source>
        <strain evidence="7 8">Fur1</strain>
    </source>
</reference>
<dbReference type="PANTHER" id="PTHR11662:SF285">
    <property type="entry name" value="HEXURONATE TRANSPORTER"/>
    <property type="match status" value="1"/>
</dbReference>
<feature type="domain" description="Major facilitator superfamily (MFS) profile" evidence="6">
    <location>
        <begin position="24"/>
        <end position="444"/>
    </location>
</feature>
<dbReference type="GO" id="GO:0015134">
    <property type="term" value="F:hexuronate transmembrane transporter activity"/>
    <property type="evidence" value="ECO:0007669"/>
    <property type="project" value="TreeGrafter"/>
</dbReference>
<evidence type="ECO:0000256" key="5">
    <source>
        <dbReference type="SAM" id="Phobius"/>
    </source>
</evidence>
<dbReference type="CDD" id="cd17319">
    <property type="entry name" value="MFS_ExuT_GudP_like"/>
    <property type="match status" value="1"/>
</dbReference>